<proteinExistence type="predicted"/>
<evidence type="ECO:0000313" key="3">
    <source>
        <dbReference type="Proteomes" id="UP001151532"/>
    </source>
</evidence>
<name>A0A9Q0WF78_SALPP</name>
<dbReference type="Proteomes" id="UP001151532">
    <property type="component" value="Chromosome 4"/>
</dbReference>
<reference evidence="2" key="2">
    <citation type="journal article" date="2023" name="Int. J. Mol. Sci.">
        <title>De Novo Assembly and Annotation of 11 Diverse Shrub Willow (Salix) Genomes Reveals Novel Gene Organization in Sex-Linked Regions.</title>
        <authorList>
            <person name="Hyden B."/>
            <person name="Feng K."/>
            <person name="Yates T.B."/>
            <person name="Jawdy S."/>
            <person name="Cereghino C."/>
            <person name="Smart L.B."/>
            <person name="Muchero W."/>
        </authorList>
    </citation>
    <scope>NUCLEOTIDE SEQUENCE</scope>
    <source>
        <tissue evidence="2">Shoot tip</tissue>
    </source>
</reference>
<keyword evidence="3" id="KW-1185">Reference proteome</keyword>
<comment type="caution">
    <text evidence="2">The sequence shown here is derived from an EMBL/GenBank/DDBJ whole genome shotgun (WGS) entry which is preliminary data.</text>
</comment>
<sequence>MKGKFEEISKFLYISSYIFLYILECTDYFWVAFVFH</sequence>
<feature type="transmembrane region" description="Helical" evidence="1">
    <location>
        <begin position="12"/>
        <end position="35"/>
    </location>
</feature>
<dbReference type="EMBL" id="JAPFFK010000004">
    <property type="protein sequence ID" value="KAJ6766156.1"/>
    <property type="molecule type" value="Genomic_DNA"/>
</dbReference>
<evidence type="ECO:0000256" key="1">
    <source>
        <dbReference type="SAM" id="Phobius"/>
    </source>
</evidence>
<gene>
    <name evidence="2" type="ORF">OIU79_022177</name>
</gene>
<protein>
    <submittedName>
        <fullName evidence="2">Uncharacterized protein</fullName>
    </submittedName>
</protein>
<dbReference type="AlphaFoldDB" id="A0A9Q0WF78"/>
<keyword evidence="1" id="KW-1133">Transmembrane helix</keyword>
<accession>A0A9Q0WF78</accession>
<organism evidence="2 3">
    <name type="scientific">Salix purpurea</name>
    <name type="common">Purple osier willow</name>
    <dbReference type="NCBI Taxonomy" id="77065"/>
    <lineage>
        <taxon>Eukaryota</taxon>
        <taxon>Viridiplantae</taxon>
        <taxon>Streptophyta</taxon>
        <taxon>Embryophyta</taxon>
        <taxon>Tracheophyta</taxon>
        <taxon>Spermatophyta</taxon>
        <taxon>Magnoliopsida</taxon>
        <taxon>eudicotyledons</taxon>
        <taxon>Gunneridae</taxon>
        <taxon>Pentapetalae</taxon>
        <taxon>rosids</taxon>
        <taxon>fabids</taxon>
        <taxon>Malpighiales</taxon>
        <taxon>Salicaceae</taxon>
        <taxon>Saliceae</taxon>
        <taxon>Salix</taxon>
    </lineage>
</organism>
<reference evidence="2" key="1">
    <citation type="submission" date="2022-11" db="EMBL/GenBank/DDBJ databases">
        <authorList>
            <person name="Hyden B.L."/>
            <person name="Feng K."/>
            <person name="Yates T."/>
            <person name="Jawdy S."/>
            <person name="Smart L.B."/>
            <person name="Muchero W."/>
        </authorList>
    </citation>
    <scope>NUCLEOTIDE SEQUENCE</scope>
    <source>
        <tissue evidence="2">Shoot tip</tissue>
    </source>
</reference>
<keyword evidence="1" id="KW-0472">Membrane</keyword>
<keyword evidence="1" id="KW-0812">Transmembrane</keyword>
<evidence type="ECO:0000313" key="2">
    <source>
        <dbReference type="EMBL" id="KAJ6766156.1"/>
    </source>
</evidence>